<reference evidence="2 3" key="1">
    <citation type="journal article" date="2016" name="Nat. Commun.">
        <title>Thousands of microbial genomes shed light on interconnected biogeochemical processes in an aquifer system.</title>
        <authorList>
            <person name="Anantharaman K."/>
            <person name="Brown C.T."/>
            <person name="Hug L.A."/>
            <person name="Sharon I."/>
            <person name="Castelle C.J."/>
            <person name="Probst A.J."/>
            <person name="Thomas B.C."/>
            <person name="Singh A."/>
            <person name="Wilkins M.J."/>
            <person name="Karaoz U."/>
            <person name="Brodie E.L."/>
            <person name="Williams K.H."/>
            <person name="Hubbard S.S."/>
            <person name="Banfield J.F."/>
        </authorList>
    </citation>
    <scope>NUCLEOTIDE SEQUENCE [LARGE SCALE GENOMIC DNA]</scope>
</reference>
<evidence type="ECO:0000313" key="3">
    <source>
        <dbReference type="Proteomes" id="UP000177979"/>
    </source>
</evidence>
<dbReference type="Proteomes" id="UP000177979">
    <property type="component" value="Unassembled WGS sequence"/>
</dbReference>
<accession>A0A1F5EYB9</accession>
<keyword evidence="1" id="KW-1133">Transmembrane helix</keyword>
<keyword evidence="1" id="KW-0472">Membrane</keyword>
<organism evidence="2 3">
    <name type="scientific">Candidatus Collierbacteria bacterium RIFCSPHIGHO2_01_FULL_50_25</name>
    <dbReference type="NCBI Taxonomy" id="1817722"/>
    <lineage>
        <taxon>Bacteria</taxon>
        <taxon>Candidatus Collieribacteriota</taxon>
    </lineage>
</organism>
<gene>
    <name evidence="2" type="ORF">A2703_01020</name>
</gene>
<feature type="transmembrane region" description="Helical" evidence="1">
    <location>
        <begin position="20"/>
        <end position="43"/>
    </location>
</feature>
<evidence type="ECO:0000256" key="1">
    <source>
        <dbReference type="SAM" id="Phobius"/>
    </source>
</evidence>
<dbReference type="EMBL" id="MFAG01000008">
    <property type="protein sequence ID" value="OGD72286.1"/>
    <property type="molecule type" value="Genomic_DNA"/>
</dbReference>
<protein>
    <submittedName>
        <fullName evidence="2">Uncharacterized protein</fullName>
    </submittedName>
</protein>
<dbReference type="AlphaFoldDB" id="A0A1F5EYB9"/>
<name>A0A1F5EYB9_9BACT</name>
<proteinExistence type="predicted"/>
<evidence type="ECO:0000313" key="2">
    <source>
        <dbReference type="EMBL" id="OGD72286.1"/>
    </source>
</evidence>
<feature type="transmembrane region" description="Helical" evidence="1">
    <location>
        <begin position="114"/>
        <end position="132"/>
    </location>
</feature>
<comment type="caution">
    <text evidence="2">The sequence shown here is derived from an EMBL/GenBank/DDBJ whole genome shotgun (WGS) entry which is preliminary data.</text>
</comment>
<keyword evidence="1" id="KW-0812">Transmembrane</keyword>
<sequence>MAKEITKLKHRPPFKHILALVKNIIGLWPQTFILVIVAFLAFANYQPNTILTGWDNLHPEFNFALDIKRSLFAVWQEYRGLGLLGGMAHGSDLTRELLLMSFHSLGVPTAMLRYLWVFISLAIGPLAVFYFLKAIVLRSKFDPKTTKFPHFWAPCSIS</sequence>